<dbReference type="EC" id="3.2.1.23" evidence="3 6"/>
<dbReference type="Gene3D" id="3.40.50.880">
    <property type="match status" value="1"/>
</dbReference>
<keyword evidence="5 6" id="KW-0326">Glycosidase</keyword>
<comment type="similarity">
    <text evidence="2 6">Belongs to the glycosyl hydrolase 42 family.</text>
</comment>
<evidence type="ECO:0000256" key="1">
    <source>
        <dbReference type="ARBA" id="ARBA00001412"/>
    </source>
</evidence>
<evidence type="ECO:0000259" key="12">
    <source>
        <dbReference type="Pfam" id="PF08533"/>
    </source>
</evidence>
<keyword evidence="14" id="KW-1185">Reference proteome</keyword>
<dbReference type="Gene3D" id="2.60.40.1180">
    <property type="entry name" value="Golgi alpha-mannosidase II"/>
    <property type="match status" value="1"/>
</dbReference>
<evidence type="ECO:0000259" key="10">
    <source>
        <dbReference type="Pfam" id="PF02449"/>
    </source>
</evidence>
<dbReference type="PANTHER" id="PTHR36447:SF1">
    <property type="entry name" value="BETA-GALACTOSIDASE GANA"/>
    <property type="match status" value="1"/>
</dbReference>
<accession>A0A510Y2Z7</accession>
<feature type="binding site" evidence="8">
    <location>
        <position position="157"/>
    </location>
    <ligand>
        <name>substrate</name>
    </ligand>
</feature>
<dbReference type="GO" id="GO:0004565">
    <property type="term" value="F:beta-galactosidase activity"/>
    <property type="evidence" value="ECO:0007669"/>
    <property type="project" value="UniProtKB-EC"/>
</dbReference>
<dbReference type="GO" id="GO:0009341">
    <property type="term" value="C:beta-galactosidase complex"/>
    <property type="evidence" value="ECO:0007669"/>
    <property type="project" value="InterPro"/>
</dbReference>
<gene>
    <name evidence="13" type="ORF">MHA01_05970</name>
</gene>
<comment type="caution">
    <text evidence="13">The sequence shown here is derived from an EMBL/GenBank/DDBJ whole genome shotgun (WGS) entry which is preliminary data.</text>
</comment>
<dbReference type="GO" id="GO:0006012">
    <property type="term" value="P:galactose metabolic process"/>
    <property type="evidence" value="ECO:0007669"/>
    <property type="project" value="InterPro"/>
</dbReference>
<dbReference type="CDD" id="cd03143">
    <property type="entry name" value="A4_beta-galactosidase_middle_domain"/>
    <property type="match status" value="1"/>
</dbReference>
<dbReference type="InterPro" id="IPR029062">
    <property type="entry name" value="Class_I_gatase-like"/>
</dbReference>
<evidence type="ECO:0000256" key="8">
    <source>
        <dbReference type="PIRSR" id="PIRSR001084-2"/>
    </source>
</evidence>
<dbReference type="InterPro" id="IPR013739">
    <property type="entry name" value="Beta_galactosidase_C"/>
</dbReference>
<feature type="binding site" evidence="9">
    <location>
        <position position="123"/>
    </location>
    <ligand>
        <name>Zn(2+)</name>
        <dbReference type="ChEBI" id="CHEBI:29105"/>
    </ligand>
</feature>
<dbReference type="EMBL" id="BJUN01000002">
    <property type="protein sequence ID" value="GEK57692.1"/>
    <property type="molecule type" value="Genomic_DNA"/>
</dbReference>
<dbReference type="InterPro" id="IPR013780">
    <property type="entry name" value="Glyco_hydro_b"/>
</dbReference>
<dbReference type="Proteomes" id="UP000321051">
    <property type="component" value="Unassembled WGS sequence"/>
</dbReference>
<dbReference type="InterPro" id="IPR013529">
    <property type="entry name" value="Glyco_hydro_42_N"/>
</dbReference>
<sequence length="686" mass="78055">MARDYQSIFPKPGTLLHGADYNPEQWLDYPDKLEDDIRLMKEAKCNVMSVGIFSWASLEPEEGTFTFGWLDQILDQFQANGIYAFLASPSGARPAWMSEKYPEVLRVNEHRQRNLHGLRHNHCYTSPVYREKTEQMNTRLAERYAHHPAVIGLHISNEYGGECHCPLCQAAFRKWLKNKYGTLQQLNHDWWTTFWSHTYSSWEQIESPAPHGETMVHGLNLDWKRFVTDQTIDFYEHELRPFREANPKLPATANFMEAFDELDYAKFAKVVDFISWDSYPTWHYAADDTDLAAWVGMNHDWFRAMKDGEPFFLMESTPSTTNWQPLSKLKKPGVHMLSSLQAVAHGSDSVQYFQWRKSRGSSEKFHGSVVDHAGHSETRVFREVAELGQALEAAGELAGTTVQPEVAVIFDTENRWAVKDAQGPRNSGIHYEATVKDHYKAFWKQGVPVDVIGMDKDLSPYKVLVAPMLYMVREGVGEKIAEFVKNGGTLITTYWSGIVDGHDLCFLDGFPGPLREVLGIWSEEIDSLGDGEENTMIKRADVPELGGEYTLTELCDLIHTEGAEVLAAYRDDFYAGRPALTRNRYGGGQAYYIAARPEESFYDDFYASVLRESGVERLVDVPLPHGMTVQKRENNSHQYLFVSNFSEQKQSLTSKKLTGTNLVSGEAVHETLTLPPRGITIIKQSK</sequence>
<feature type="active site" description="Nucleophile" evidence="7">
    <location>
        <position position="315"/>
    </location>
</feature>
<feature type="binding site" evidence="8">
    <location>
        <position position="323"/>
    </location>
    <ligand>
        <name>substrate</name>
    </ligand>
</feature>
<dbReference type="STRING" id="1371.GCA_900166605_00489"/>
<evidence type="ECO:0000256" key="6">
    <source>
        <dbReference type="PIRNR" id="PIRNR001084"/>
    </source>
</evidence>
<feature type="domain" description="Beta-galactosidase C-terminal" evidence="12">
    <location>
        <begin position="626"/>
        <end position="683"/>
    </location>
</feature>
<comment type="catalytic activity">
    <reaction evidence="1 6">
        <text>Hydrolysis of terminal non-reducing beta-D-galactose residues in beta-D-galactosides.</text>
        <dbReference type="EC" id="3.2.1.23"/>
    </reaction>
</comment>
<feature type="domain" description="Beta-galactosidase trimerisation" evidence="11">
    <location>
        <begin position="405"/>
        <end position="615"/>
    </location>
</feature>
<dbReference type="Pfam" id="PF08533">
    <property type="entry name" value="Glyco_hydro_42C"/>
    <property type="match status" value="1"/>
</dbReference>
<dbReference type="Gene3D" id="3.20.20.80">
    <property type="entry name" value="Glycosidases"/>
    <property type="match status" value="1"/>
</dbReference>
<dbReference type="InterPro" id="IPR013738">
    <property type="entry name" value="Beta_galactosidase_Trimer"/>
</dbReference>
<feature type="binding site" evidence="9">
    <location>
        <position position="165"/>
    </location>
    <ligand>
        <name>Zn(2+)</name>
        <dbReference type="ChEBI" id="CHEBI:29105"/>
    </ligand>
</feature>
<feature type="binding site" evidence="8">
    <location>
        <position position="119"/>
    </location>
    <ligand>
        <name>substrate</name>
    </ligand>
</feature>
<name>A0A510Y2Z7_MARHA</name>
<evidence type="ECO:0000256" key="3">
    <source>
        <dbReference type="ARBA" id="ARBA00012756"/>
    </source>
</evidence>
<dbReference type="SUPFAM" id="SSF52317">
    <property type="entry name" value="Class I glutamine amidotransferase-like"/>
    <property type="match status" value="1"/>
</dbReference>
<dbReference type="PANTHER" id="PTHR36447">
    <property type="entry name" value="BETA-GALACTOSIDASE GANA"/>
    <property type="match status" value="1"/>
</dbReference>
<dbReference type="Pfam" id="PF02449">
    <property type="entry name" value="Glyco_hydro_42"/>
    <property type="match status" value="1"/>
</dbReference>
<dbReference type="Pfam" id="PF08532">
    <property type="entry name" value="Glyco_hydro_42M"/>
    <property type="match status" value="1"/>
</dbReference>
<evidence type="ECO:0000256" key="5">
    <source>
        <dbReference type="ARBA" id="ARBA00023295"/>
    </source>
</evidence>
<dbReference type="SUPFAM" id="SSF51445">
    <property type="entry name" value="(Trans)glycosidases"/>
    <property type="match status" value="1"/>
</dbReference>
<keyword evidence="9" id="KW-0479">Metal-binding</keyword>
<evidence type="ECO:0000256" key="4">
    <source>
        <dbReference type="ARBA" id="ARBA00022801"/>
    </source>
</evidence>
<feature type="binding site" evidence="9">
    <location>
        <position position="163"/>
    </location>
    <ligand>
        <name>Zn(2+)</name>
        <dbReference type="ChEBI" id="CHEBI:29105"/>
    </ligand>
</feature>
<dbReference type="GO" id="GO:0046872">
    <property type="term" value="F:metal ion binding"/>
    <property type="evidence" value="ECO:0007669"/>
    <property type="project" value="UniProtKB-KW"/>
</dbReference>
<dbReference type="RefSeq" id="WP_233133180.1">
    <property type="nucleotide sequence ID" value="NZ_BJUN01000002.1"/>
</dbReference>
<dbReference type="PIRSF" id="PIRSF001084">
    <property type="entry name" value="B-galactosidase"/>
    <property type="match status" value="1"/>
</dbReference>
<feature type="domain" description="Glycoside hydrolase family 42 N-terminal" evidence="10">
    <location>
        <begin position="20"/>
        <end position="393"/>
    </location>
</feature>
<evidence type="ECO:0000256" key="2">
    <source>
        <dbReference type="ARBA" id="ARBA00005940"/>
    </source>
</evidence>
<evidence type="ECO:0000313" key="14">
    <source>
        <dbReference type="Proteomes" id="UP000321051"/>
    </source>
</evidence>
<feature type="binding site" evidence="9">
    <location>
        <position position="168"/>
    </location>
    <ligand>
        <name>Zn(2+)</name>
        <dbReference type="ChEBI" id="CHEBI:29105"/>
    </ligand>
</feature>
<evidence type="ECO:0000313" key="13">
    <source>
        <dbReference type="EMBL" id="GEK57692.1"/>
    </source>
</evidence>
<proteinExistence type="inferred from homology"/>
<dbReference type="AlphaFoldDB" id="A0A510Y2Z7"/>
<organism evidence="13 14">
    <name type="scientific">Marinococcus halophilus</name>
    <dbReference type="NCBI Taxonomy" id="1371"/>
    <lineage>
        <taxon>Bacteria</taxon>
        <taxon>Bacillati</taxon>
        <taxon>Bacillota</taxon>
        <taxon>Bacilli</taxon>
        <taxon>Bacillales</taxon>
        <taxon>Bacillaceae</taxon>
        <taxon>Marinococcus</taxon>
    </lineage>
</organism>
<dbReference type="InterPro" id="IPR017853">
    <property type="entry name" value="GH"/>
</dbReference>
<evidence type="ECO:0000259" key="11">
    <source>
        <dbReference type="Pfam" id="PF08532"/>
    </source>
</evidence>
<reference evidence="13 14" key="1">
    <citation type="submission" date="2019-07" db="EMBL/GenBank/DDBJ databases">
        <title>Whole genome shotgun sequence of Marinococcus halophilus NBRC 102359.</title>
        <authorList>
            <person name="Hosoyama A."/>
            <person name="Uohara A."/>
            <person name="Ohji S."/>
            <person name="Ichikawa N."/>
        </authorList>
    </citation>
    <scope>NUCLEOTIDE SEQUENCE [LARGE SCALE GENOMIC DNA]</scope>
    <source>
        <strain evidence="13 14">NBRC 102359</strain>
    </source>
</reference>
<evidence type="ECO:0000256" key="9">
    <source>
        <dbReference type="PIRSR" id="PIRSR001084-3"/>
    </source>
</evidence>
<dbReference type="InterPro" id="IPR003476">
    <property type="entry name" value="Glyco_hydro_42"/>
</dbReference>
<keyword evidence="4 6" id="KW-0378">Hydrolase</keyword>
<protein>
    <recommendedName>
        <fullName evidence="3 6">Beta-galactosidase</fullName>
        <shortName evidence="6">Beta-gal</shortName>
        <ecNumber evidence="3 6">3.2.1.23</ecNumber>
    </recommendedName>
</protein>
<feature type="active site" description="Proton donor" evidence="7">
    <location>
        <position position="158"/>
    </location>
</feature>
<evidence type="ECO:0000256" key="7">
    <source>
        <dbReference type="PIRSR" id="PIRSR001084-1"/>
    </source>
</evidence>
<keyword evidence="9" id="KW-0862">Zinc</keyword>